<dbReference type="EMBL" id="JAROCG010000002">
    <property type="protein sequence ID" value="MDN4612572.1"/>
    <property type="molecule type" value="Genomic_DNA"/>
</dbReference>
<keyword evidence="1" id="KW-0732">Signal</keyword>
<dbReference type="Proteomes" id="UP001174209">
    <property type="component" value="Unassembled WGS sequence"/>
</dbReference>
<accession>A0ABT8K7T5</accession>
<evidence type="ECO:0000313" key="2">
    <source>
        <dbReference type="EMBL" id="MDN4612572.1"/>
    </source>
</evidence>
<gene>
    <name evidence="2" type="ORF">P5G52_17015</name>
</gene>
<dbReference type="RefSeq" id="WP_301229730.1">
    <property type="nucleotide sequence ID" value="NZ_JAROCG010000002.1"/>
</dbReference>
<organism evidence="2 3">
    <name type="scientific">Arthrobacter burdickii</name>
    <dbReference type="NCBI Taxonomy" id="3035920"/>
    <lineage>
        <taxon>Bacteria</taxon>
        <taxon>Bacillati</taxon>
        <taxon>Actinomycetota</taxon>
        <taxon>Actinomycetes</taxon>
        <taxon>Micrococcales</taxon>
        <taxon>Micrococcaceae</taxon>
        <taxon>Arthrobacter</taxon>
    </lineage>
</organism>
<name>A0ABT8K7T5_9MICC</name>
<feature type="signal peptide" evidence="1">
    <location>
        <begin position="1"/>
        <end position="21"/>
    </location>
</feature>
<sequence length="175" mass="16586">MKRIMATVAIAGALTLSGATAAAALDYPAAPARGGVDTGTVSPGGAATFTGSGMTPGESVTITVTCNGSDYSSIESATVVADAQGNFTYRAVLNVPGACTLTAVGTGSGATATAQVSVVDGVAQTPTTGQGPAGGLASTGLDDSTALWGAAGIGALTLGTAALAASRHRPKDIAA</sequence>
<evidence type="ECO:0008006" key="4">
    <source>
        <dbReference type="Google" id="ProtNLM"/>
    </source>
</evidence>
<evidence type="ECO:0000313" key="3">
    <source>
        <dbReference type="Proteomes" id="UP001174209"/>
    </source>
</evidence>
<reference evidence="2" key="1">
    <citation type="submission" date="2023-06" db="EMBL/GenBank/DDBJ databases">
        <title>MT1 and MT2 Draft Genomes of Novel Species.</title>
        <authorList>
            <person name="Venkateswaran K."/>
        </authorList>
    </citation>
    <scope>NUCLEOTIDE SEQUENCE</scope>
    <source>
        <strain evidence="2">IIF3SC-B10</strain>
    </source>
</reference>
<evidence type="ECO:0000256" key="1">
    <source>
        <dbReference type="SAM" id="SignalP"/>
    </source>
</evidence>
<proteinExistence type="predicted"/>
<feature type="chain" id="PRO_5046039381" description="Sortase" evidence="1">
    <location>
        <begin position="22"/>
        <end position="175"/>
    </location>
</feature>
<protein>
    <recommendedName>
        <fullName evidence="4">Sortase</fullName>
    </recommendedName>
</protein>
<comment type="caution">
    <text evidence="2">The sequence shown here is derived from an EMBL/GenBank/DDBJ whole genome shotgun (WGS) entry which is preliminary data.</text>
</comment>
<keyword evidence="3" id="KW-1185">Reference proteome</keyword>